<keyword evidence="1" id="KW-0106">Calcium</keyword>
<dbReference type="SUPFAM" id="SSF47473">
    <property type="entry name" value="EF-hand"/>
    <property type="match status" value="2"/>
</dbReference>
<keyword evidence="2" id="KW-0732">Signal</keyword>
<dbReference type="EnsemblMetazoa" id="RPRC012597.R101">
    <property type="protein sequence ID" value="RPRC012597.P101"/>
    <property type="gene ID" value="RPRC012597"/>
</dbReference>
<organism evidence="4 5">
    <name type="scientific">Rhodnius prolixus</name>
    <name type="common">Triatomid bug</name>
    <dbReference type="NCBI Taxonomy" id="13249"/>
    <lineage>
        <taxon>Eukaryota</taxon>
        <taxon>Metazoa</taxon>
        <taxon>Ecdysozoa</taxon>
        <taxon>Arthropoda</taxon>
        <taxon>Hexapoda</taxon>
        <taxon>Insecta</taxon>
        <taxon>Pterygota</taxon>
        <taxon>Neoptera</taxon>
        <taxon>Paraneoptera</taxon>
        <taxon>Hemiptera</taxon>
        <taxon>Heteroptera</taxon>
        <taxon>Panheteroptera</taxon>
        <taxon>Cimicomorpha</taxon>
        <taxon>Reduviidae</taxon>
        <taxon>Triatominae</taxon>
        <taxon>Rhodnius</taxon>
    </lineage>
</organism>
<reference evidence="4" key="1">
    <citation type="submission" date="2025-05" db="UniProtKB">
        <authorList>
            <consortium name="EnsemblMetazoa"/>
        </authorList>
    </citation>
    <scope>IDENTIFICATION</scope>
</reference>
<dbReference type="SMART" id="SM00054">
    <property type="entry name" value="EFh"/>
    <property type="match status" value="6"/>
</dbReference>
<dbReference type="EMBL" id="ACPB03001101">
    <property type="status" value="NOT_ANNOTATED_CDS"/>
    <property type="molecule type" value="Genomic_DNA"/>
</dbReference>
<keyword evidence="5" id="KW-1185">Reference proteome</keyword>
<sequence length="333" mass="38527">MLHYILHKKASLLALIVISQLTFEVTPASPAHIHTHQLNKERIEDGAYIARDHDHIIDGEHHSEFDHEAILGSIKDAEEFDQLAPEEAKKRLRILLGKMDLNKDQHIERNELRAWILRSFRMLTEEESADRFEDADENDDGKVTWEEYKSDAFGSDEEDIHSHEESNLQMIKNDKLMFEAADKNKDGVLDKVEFVPFSHPEEHPDMLPLILKNTLEDKDSNGDGEIDFQEFIGEKAKDQDKEWLLSEKDKFDNEFDKDRDGKLNANEILSWVVPSNSEIAEEEVNHLFASADDNHDNLLSFEEILENHEIFVGSEATDYGEQLQNIHAFQDEL</sequence>
<dbReference type="GeneID" id="141456247"/>
<dbReference type="InterPro" id="IPR002048">
    <property type="entry name" value="EF_hand_dom"/>
</dbReference>
<feature type="domain" description="EF-hand" evidence="3">
    <location>
        <begin position="253"/>
        <end position="278"/>
    </location>
</feature>
<feature type="domain" description="EF-hand" evidence="3">
    <location>
        <begin position="123"/>
        <end position="158"/>
    </location>
</feature>
<evidence type="ECO:0000256" key="2">
    <source>
        <dbReference type="SAM" id="SignalP"/>
    </source>
</evidence>
<feature type="signal peptide" evidence="2">
    <location>
        <begin position="1"/>
        <end position="28"/>
    </location>
</feature>
<dbReference type="Gene3D" id="1.10.238.10">
    <property type="entry name" value="EF-hand"/>
    <property type="match status" value="3"/>
</dbReference>
<dbReference type="RefSeq" id="XP_073988139.1">
    <property type="nucleotide sequence ID" value="XM_074132038.1"/>
</dbReference>
<feature type="chain" id="PRO_5046292934" description="EF-hand domain-containing protein" evidence="2">
    <location>
        <begin position="29"/>
        <end position="333"/>
    </location>
</feature>
<name>A0ABL0EB80_RHOPR</name>
<feature type="domain" description="EF-hand" evidence="3">
    <location>
        <begin position="169"/>
        <end position="204"/>
    </location>
</feature>
<accession>A0ABL0EB80</accession>
<dbReference type="PROSITE" id="PS00018">
    <property type="entry name" value="EF_HAND_1"/>
    <property type="match status" value="6"/>
</dbReference>
<evidence type="ECO:0000313" key="5">
    <source>
        <dbReference type="Proteomes" id="UP000015103"/>
    </source>
</evidence>
<feature type="domain" description="EF-hand" evidence="3">
    <location>
        <begin position="87"/>
        <end position="122"/>
    </location>
</feature>
<proteinExistence type="predicted"/>
<dbReference type="CDD" id="cd16227">
    <property type="entry name" value="EFh_CREC_RCN2_like"/>
    <property type="match status" value="1"/>
</dbReference>
<dbReference type="PROSITE" id="PS50222">
    <property type="entry name" value="EF_HAND_2"/>
    <property type="match status" value="5"/>
</dbReference>
<dbReference type="Pfam" id="PF13202">
    <property type="entry name" value="EF-hand_5"/>
    <property type="match status" value="1"/>
</dbReference>
<dbReference type="PANTHER" id="PTHR10827">
    <property type="entry name" value="RETICULOCALBIN"/>
    <property type="match status" value="1"/>
</dbReference>
<evidence type="ECO:0000256" key="1">
    <source>
        <dbReference type="ARBA" id="ARBA00022837"/>
    </source>
</evidence>
<dbReference type="Pfam" id="PF13499">
    <property type="entry name" value="EF-hand_7"/>
    <property type="match status" value="2"/>
</dbReference>
<feature type="domain" description="EF-hand" evidence="3">
    <location>
        <begin position="279"/>
        <end position="314"/>
    </location>
</feature>
<evidence type="ECO:0000313" key="4">
    <source>
        <dbReference type="EnsemblMetazoa" id="RPRC012597.P101"/>
    </source>
</evidence>
<evidence type="ECO:0000259" key="3">
    <source>
        <dbReference type="PROSITE" id="PS50222"/>
    </source>
</evidence>
<protein>
    <recommendedName>
        <fullName evidence="3">EF-hand domain-containing protein</fullName>
    </recommendedName>
</protein>
<dbReference type="PANTHER" id="PTHR10827:SF95">
    <property type="entry name" value="LD34388P"/>
    <property type="match status" value="1"/>
</dbReference>
<dbReference type="Proteomes" id="UP000015103">
    <property type="component" value="Unassembled WGS sequence"/>
</dbReference>
<dbReference type="InterPro" id="IPR018247">
    <property type="entry name" value="EF_Hand_1_Ca_BS"/>
</dbReference>
<dbReference type="InterPro" id="IPR011992">
    <property type="entry name" value="EF-hand-dom_pair"/>
</dbReference>